<dbReference type="InterPro" id="IPR011990">
    <property type="entry name" value="TPR-like_helical_dom_sf"/>
</dbReference>
<protein>
    <submittedName>
        <fullName evidence="2">CHAT domain-containing protein</fullName>
    </submittedName>
</protein>
<accession>A0A929F6U3</accession>
<evidence type="ECO:0000259" key="1">
    <source>
        <dbReference type="Pfam" id="PF12770"/>
    </source>
</evidence>
<evidence type="ECO:0000313" key="3">
    <source>
        <dbReference type="Proteomes" id="UP000615026"/>
    </source>
</evidence>
<feature type="domain" description="CHAT" evidence="1">
    <location>
        <begin position="646"/>
        <end position="923"/>
    </location>
</feature>
<dbReference type="EMBL" id="JADEXP010000164">
    <property type="protein sequence ID" value="MBE9068375.1"/>
    <property type="molecule type" value="Genomic_DNA"/>
</dbReference>
<comment type="caution">
    <text evidence="2">The sequence shown here is derived from an EMBL/GenBank/DDBJ whole genome shotgun (WGS) entry which is preliminary data.</text>
</comment>
<dbReference type="AlphaFoldDB" id="A0A929F6U3"/>
<dbReference type="SMART" id="SM00028">
    <property type="entry name" value="TPR"/>
    <property type="match status" value="6"/>
</dbReference>
<dbReference type="Pfam" id="PF12770">
    <property type="entry name" value="CHAT"/>
    <property type="match status" value="1"/>
</dbReference>
<dbReference type="PANTHER" id="PTHR10098">
    <property type="entry name" value="RAPSYN-RELATED"/>
    <property type="match status" value="1"/>
</dbReference>
<gene>
    <name evidence="2" type="ORF">IQ260_17120</name>
</gene>
<name>A0A929F6U3_LEPEC</name>
<dbReference type="InterPro" id="IPR024983">
    <property type="entry name" value="CHAT_dom"/>
</dbReference>
<dbReference type="InterPro" id="IPR019734">
    <property type="entry name" value="TPR_rpt"/>
</dbReference>
<dbReference type="Gene3D" id="1.25.40.10">
    <property type="entry name" value="Tetratricopeptide repeat domain"/>
    <property type="match status" value="2"/>
</dbReference>
<sequence>MKHHLQNLLLFLLGLCLVLVGMPALSQTLPASETPAAAISSVEPLSAEPTELIEQGQVFYRQGQYGRAIATWQTALNNPAIDTPQQAAIWAYLALAYQKTGQWEEGEGAIANSLASLDRLPHTSERARLMAQTLNAQGQLAFAQGRAETAFQTWQQTTEIYQELGHQPGITGSLINQAQALETIGHYRRACQTLLEAIDLTEQSCNVIRSDVATIVQSFEQQSDANLKTLGLRSLGNVLRLTGQLSEAQQLLEQSVTWADTQENPQHKLLSLLSLGKTEQALYEQAAYRYGQTGSSQDGSVVKNHAETALASYTAAQTIAQSLPNPDLLSQTAIQHFALLVNLHQGEFPKNFFPQLSTQLQIQFSLVRQLPSLPPNRANLFTQISLAKSYIALQKSEKPTVTPAITNIVELLNQVQQQAVATGDTEAQSYALGVLGGLYEQLSVQPNNTELLQQAQTLTTEALSLAYQADHIAYQWQWQLGRIYAAQGATGQAITHYQTAADTLQTLRQDLVAIESGAQFSFRDTVEPLYRELVALRLNQATVPPSQTNLLQAIKDIDALQLTELENFLSCNLTQTFTLGESQLDTSTAIIYPIILPDQVAVIVRLPQSNELQFHRVSISETEVTQILTQLRQQTENRYRSPLFLERAKQLYDWLIRPFEEILAQQQIKTLVFVSDGALRNVPMAVLYNGERFLIEDYGLALSPGLQLPQSKPLSQIRLDAIAFGLSDIRPDFEPHQGFAPLINVETELAAIKTQVSSRQFLNRDFTTSNLQTLMGGDRSPVVHLATHGQFSSDPNETFLLAWDRRITLNDFGQILQRQTTSDMTDIELLILSACKTASGDNRATLGLAGVAIQAGALSTVASLWFVDDQSTAVLMTRLYEILGNSTEQLTRAEALRQAQLSLLHTRGYQGPFYWAPYVLVGNWS</sequence>
<keyword evidence="3" id="KW-1185">Reference proteome</keyword>
<reference evidence="2" key="1">
    <citation type="submission" date="2020-10" db="EMBL/GenBank/DDBJ databases">
        <authorList>
            <person name="Castelo-Branco R."/>
            <person name="Eusebio N."/>
            <person name="Adriana R."/>
            <person name="Vieira A."/>
            <person name="Brugerolle De Fraissinette N."/>
            <person name="Rezende De Castro R."/>
            <person name="Schneider M.P."/>
            <person name="Vasconcelos V."/>
            <person name="Leao P.N."/>
        </authorList>
    </citation>
    <scope>NUCLEOTIDE SEQUENCE</scope>
    <source>
        <strain evidence="2">LEGE 11479</strain>
    </source>
</reference>
<dbReference type="SUPFAM" id="SSF48452">
    <property type="entry name" value="TPR-like"/>
    <property type="match status" value="1"/>
</dbReference>
<proteinExistence type="predicted"/>
<evidence type="ECO:0000313" key="2">
    <source>
        <dbReference type="EMBL" id="MBE9068375.1"/>
    </source>
</evidence>
<dbReference type="PANTHER" id="PTHR10098:SF112">
    <property type="entry name" value="SLR0380 PROTEIN"/>
    <property type="match status" value="1"/>
</dbReference>
<organism evidence="2 3">
    <name type="scientific">Leptolyngbya cf. ectocarpi LEGE 11479</name>
    <dbReference type="NCBI Taxonomy" id="1828722"/>
    <lineage>
        <taxon>Bacteria</taxon>
        <taxon>Bacillati</taxon>
        <taxon>Cyanobacteriota</taxon>
        <taxon>Cyanophyceae</taxon>
        <taxon>Leptolyngbyales</taxon>
        <taxon>Leptolyngbyaceae</taxon>
        <taxon>Leptolyngbya group</taxon>
        <taxon>Leptolyngbya</taxon>
    </lineage>
</organism>
<dbReference type="Proteomes" id="UP000615026">
    <property type="component" value="Unassembled WGS sequence"/>
</dbReference>